<gene>
    <name evidence="2" type="ORF">SAMN05216464_103371</name>
</gene>
<feature type="transmembrane region" description="Helical" evidence="1">
    <location>
        <begin position="110"/>
        <end position="128"/>
    </location>
</feature>
<feature type="transmembrane region" description="Helical" evidence="1">
    <location>
        <begin position="84"/>
        <end position="104"/>
    </location>
</feature>
<dbReference type="RefSeq" id="WP_091148409.1">
    <property type="nucleotide sequence ID" value="NZ_FNAI01000003.1"/>
</dbReference>
<keyword evidence="1" id="KW-1133">Transmembrane helix</keyword>
<evidence type="ECO:0000256" key="1">
    <source>
        <dbReference type="SAM" id="Phobius"/>
    </source>
</evidence>
<dbReference type="EMBL" id="FNAI01000003">
    <property type="protein sequence ID" value="SDE02330.1"/>
    <property type="molecule type" value="Genomic_DNA"/>
</dbReference>
<organism evidence="2 3">
    <name type="scientific">Mucilaginibacter pineti</name>
    <dbReference type="NCBI Taxonomy" id="1391627"/>
    <lineage>
        <taxon>Bacteria</taxon>
        <taxon>Pseudomonadati</taxon>
        <taxon>Bacteroidota</taxon>
        <taxon>Sphingobacteriia</taxon>
        <taxon>Sphingobacteriales</taxon>
        <taxon>Sphingobacteriaceae</taxon>
        <taxon>Mucilaginibacter</taxon>
    </lineage>
</organism>
<dbReference type="PANTHER" id="PTHR37314">
    <property type="entry name" value="SLR0142 PROTEIN"/>
    <property type="match status" value="1"/>
</dbReference>
<dbReference type="PANTHER" id="PTHR37314:SF5">
    <property type="entry name" value="SLR0142 PROTEIN"/>
    <property type="match status" value="1"/>
</dbReference>
<proteinExistence type="predicted"/>
<sequence>MEQEKSMATITLLLSFVAGFCDTVTFVAAGELFSAHVTGNFIVFAYDVIKHADGHGWQKLITFPVFIISVMIGGVIGRKSGHKFTLLLLESGLLIISGLASLLIRNSAFTGQWQLQVIAMVIVVAMGFQNTFGKLFNKATYGLTTVMTGNVTQAALDLTKVIGGRPIDPDALVSLKKQLILISGFFFGCLSGALLAGRFGMISIVIPGLLLILWLVKNNLIVSRTRSDEI</sequence>
<keyword evidence="1" id="KW-0812">Transmembrane</keyword>
<dbReference type="OrthoDB" id="5125627at2"/>
<evidence type="ECO:0000313" key="3">
    <source>
        <dbReference type="Proteomes" id="UP000199072"/>
    </source>
</evidence>
<feature type="transmembrane region" description="Helical" evidence="1">
    <location>
        <begin position="179"/>
        <end position="196"/>
    </location>
</feature>
<accession>A0A1G6ZIF6</accession>
<dbReference type="InterPro" id="IPR010699">
    <property type="entry name" value="DUF1275"/>
</dbReference>
<feature type="transmembrane region" description="Helical" evidence="1">
    <location>
        <begin position="202"/>
        <end position="222"/>
    </location>
</feature>
<keyword evidence="3" id="KW-1185">Reference proteome</keyword>
<dbReference type="Pfam" id="PF06912">
    <property type="entry name" value="DUF1275"/>
    <property type="match status" value="1"/>
</dbReference>
<feature type="transmembrane region" description="Helical" evidence="1">
    <location>
        <begin position="60"/>
        <end position="77"/>
    </location>
</feature>
<name>A0A1G6ZIF6_9SPHI</name>
<protein>
    <submittedName>
        <fullName evidence="2">Uncharacterized membrane protein YoaK, UPF0700 family</fullName>
    </submittedName>
</protein>
<evidence type="ECO:0000313" key="2">
    <source>
        <dbReference type="EMBL" id="SDE02330.1"/>
    </source>
</evidence>
<dbReference type="Proteomes" id="UP000199072">
    <property type="component" value="Unassembled WGS sequence"/>
</dbReference>
<dbReference type="STRING" id="1391627.SAMN05216464_103371"/>
<keyword evidence="1" id="KW-0472">Membrane</keyword>
<reference evidence="2 3" key="1">
    <citation type="submission" date="2016-10" db="EMBL/GenBank/DDBJ databases">
        <authorList>
            <person name="de Groot N.N."/>
        </authorList>
    </citation>
    <scope>NUCLEOTIDE SEQUENCE [LARGE SCALE GENOMIC DNA]</scope>
    <source>
        <strain evidence="2 3">47C3B</strain>
    </source>
</reference>
<dbReference type="AlphaFoldDB" id="A0A1G6ZIF6"/>